<evidence type="ECO:0008006" key="4">
    <source>
        <dbReference type="Google" id="ProtNLM"/>
    </source>
</evidence>
<name>A0A7S1SKI3_9CHLO</name>
<dbReference type="GO" id="GO:0035251">
    <property type="term" value="F:UDP-glucosyltransferase activity"/>
    <property type="evidence" value="ECO:0007669"/>
    <property type="project" value="InterPro"/>
</dbReference>
<gene>
    <name evidence="3" type="ORF">TCHU04912_LOCUS3932</name>
</gene>
<dbReference type="InterPro" id="IPR050481">
    <property type="entry name" value="UDP-glycosyltransf_plant"/>
</dbReference>
<evidence type="ECO:0000256" key="1">
    <source>
        <dbReference type="ARBA" id="ARBA00022679"/>
    </source>
</evidence>
<dbReference type="Gene3D" id="3.40.50.2000">
    <property type="entry name" value="Glycogen Phosphorylase B"/>
    <property type="match status" value="2"/>
</dbReference>
<dbReference type="InterPro" id="IPR002213">
    <property type="entry name" value="UDP_glucos_trans"/>
</dbReference>
<dbReference type="AlphaFoldDB" id="A0A7S1SKI3"/>
<evidence type="ECO:0000256" key="2">
    <source>
        <dbReference type="SAM" id="Phobius"/>
    </source>
</evidence>
<organism evidence="3">
    <name type="scientific">Tetraselmis chuii</name>
    <dbReference type="NCBI Taxonomy" id="63592"/>
    <lineage>
        <taxon>Eukaryota</taxon>
        <taxon>Viridiplantae</taxon>
        <taxon>Chlorophyta</taxon>
        <taxon>core chlorophytes</taxon>
        <taxon>Chlorodendrophyceae</taxon>
        <taxon>Chlorodendrales</taxon>
        <taxon>Chlorodendraceae</taxon>
        <taxon>Tetraselmis</taxon>
    </lineage>
</organism>
<keyword evidence="2" id="KW-0812">Transmembrane</keyword>
<feature type="transmembrane region" description="Helical" evidence="2">
    <location>
        <begin position="459"/>
        <end position="481"/>
    </location>
</feature>
<keyword evidence="2" id="KW-0472">Membrane</keyword>
<dbReference type="PANTHER" id="PTHR48049">
    <property type="entry name" value="GLYCOSYLTRANSFERASE"/>
    <property type="match status" value="1"/>
</dbReference>
<accession>A0A7S1SKI3</accession>
<evidence type="ECO:0000313" key="3">
    <source>
        <dbReference type="EMBL" id="CAD9201699.1"/>
    </source>
</evidence>
<protein>
    <recommendedName>
        <fullName evidence="4">Glycosyltransferase</fullName>
    </recommendedName>
</protein>
<proteinExistence type="predicted"/>
<keyword evidence="1" id="KW-0808">Transferase</keyword>
<dbReference type="PANTHER" id="PTHR48049:SF153">
    <property type="entry name" value="OS04G0525100 PROTEIN"/>
    <property type="match status" value="1"/>
</dbReference>
<keyword evidence="2" id="KW-1133">Transmembrane helix</keyword>
<sequence>MANENKKPSSFTADPPAGKLHIVVAAVPLWGHLLPTLRVAQGFAEHGHSVTFVTSSCVGAALSKMPETAGVSTLLLQDFPEREALDKLGVKRGDELFPILEETTYPYALKALTELNARQPVDHCVIDLVSFAFFKVADECGLPFTVNLPGGEQLLKVFYSTPTSKAYGNVMRSLAKWTGLSLPSILAISSDIHGHIKGRPVLMHTTPSLMLEPAWVSPKKNKVLAMGSPTCAGWPATADRNASPEPALPQLPDELEAFLAPDDANLPVVLFTLGSMSSIMDPNNLTELLGGLCNAKWKTMAALSAKAVSRVPAELLQHPNLLVSSWIPQAQVIADPRVNVVVTHCGWGAALDVVTGGKPVVCVPHHGDQPVNADLLVSKGMGLKLNFKTVKATGVEKTVSALLTDPKYSQRAQELSKAVAAETCGRHGAVTFVEQLVAEDRARRDSKHTTDIVPAHRPFTAALIGGAAVVAIGAAVLAAGLRTKGHA</sequence>
<dbReference type="SUPFAM" id="SSF53756">
    <property type="entry name" value="UDP-Glycosyltransferase/glycogen phosphorylase"/>
    <property type="match status" value="1"/>
</dbReference>
<dbReference type="EMBL" id="HBGG01007850">
    <property type="protein sequence ID" value="CAD9201699.1"/>
    <property type="molecule type" value="Transcribed_RNA"/>
</dbReference>
<reference evidence="3" key="1">
    <citation type="submission" date="2021-01" db="EMBL/GenBank/DDBJ databases">
        <authorList>
            <person name="Corre E."/>
            <person name="Pelletier E."/>
            <person name="Niang G."/>
            <person name="Scheremetjew M."/>
            <person name="Finn R."/>
            <person name="Kale V."/>
            <person name="Holt S."/>
            <person name="Cochrane G."/>
            <person name="Meng A."/>
            <person name="Brown T."/>
            <person name="Cohen L."/>
        </authorList>
    </citation>
    <scope>NUCLEOTIDE SEQUENCE</scope>
    <source>
        <strain evidence="3">PLY429</strain>
    </source>
</reference>
<dbReference type="Pfam" id="PF00201">
    <property type="entry name" value="UDPGT"/>
    <property type="match status" value="1"/>
</dbReference>
<dbReference type="CDD" id="cd03784">
    <property type="entry name" value="GT1_Gtf-like"/>
    <property type="match status" value="1"/>
</dbReference>